<dbReference type="Proteomes" id="UP001590950">
    <property type="component" value="Unassembled WGS sequence"/>
</dbReference>
<feature type="repeat" description="ANK" evidence="3">
    <location>
        <begin position="208"/>
        <end position="230"/>
    </location>
</feature>
<evidence type="ECO:0008006" key="7">
    <source>
        <dbReference type="Google" id="ProtNLM"/>
    </source>
</evidence>
<evidence type="ECO:0000313" key="5">
    <source>
        <dbReference type="EMBL" id="KAL2047280.1"/>
    </source>
</evidence>
<dbReference type="PRINTS" id="PR01415">
    <property type="entry name" value="ANKYRIN"/>
</dbReference>
<feature type="repeat" description="ANK" evidence="3">
    <location>
        <begin position="333"/>
        <end position="365"/>
    </location>
</feature>
<evidence type="ECO:0000256" key="1">
    <source>
        <dbReference type="ARBA" id="ARBA00022737"/>
    </source>
</evidence>
<accession>A0ABR4APV3</accession>
<dbReference type="PROSITE" id="PS50088">
    <property type="entry name" value="ANK_REPEAT"/>
    <property type="match status" value="5"/>
</dbReference>
<feature type="region of interest" description="Disordered" evidence="4">
    <location>
        <begin position="424"/>
        <end position="448"/>
    </location>
</feature>
<dbReference type="SUPFAM" id="SSF48403">
    <property type="entry name" value="Ankyrin repeat"/>
    <property type="match status" value="1"/>
</dbReference>
<dbReference type="EMBL" id="JBEFKJ010000003">
    <property type="protein sequence ID" value="KAL2047280.1"/>
    <property type="molecule type" value="Genomic_DNA"/>
</dbReference>
<dbReference type="PROSITE" id="PS50297">
    <property type="entry name" value="ANK_REP_REGION"/>
    <property type="match status" value="5"/>
</dbReference>
<proteinExistence type="predicted"/>
<dbReference type="SMART" id="SM00248">
    <property type="entry name" value="ANK"/>
    <property type="match status" value="6"/>
</dbReference>
<evidence type="ECO:0000256" key="2">
    <source>
        <dbReference type="ARBA" id="ARBA00023043"/>
    </source>
</evidence>
<feature type="repeat" description="ANK" evidence="3">
    <location>
        <begin position="174"/>
        <end position="206"/>
    </location>
</feature>
<dbReference type="PANTHER" id="PTHR24173:SF74">
    <property type="entry name" value="ANKYRIN REPEAT DOMAIN-CONTAINING PROTEIN 16"/>
    <property type="match status" value="1"/>
</dbReference>
<keyword evidence="6" id="KW-1185">Reference proteome</keyword>
<keyword evidence="1" id="KW-0677">Repeat</keyword>
<evidence type="ECO:0000256" key="4">
    <source>
        <dbReference type="SAM" id="MobiDB-lite"/>
    </source>
</evidence>
<feature type="repeat" description="ANK" evidence="3">
    <location>
        <begin position="300"/>
        <end position="332"/>
    </location>
</feature>
<dbReference type="Gene3D" id="1.25.40.20">
    <property type="entry name" value="Ankyrin repeat-containing domain"/>
    <property type="match status" value="3"/>
</dbReference>
<comment type="caution">
    <text evidence="5">The sequence shown here is derived from an EMBL/GenBank/DDBJ whole genome shotgun (WGS) entry which is preliminary data.</text>
</comment>
<keyword evidence="2 3" id="KW-0040">ANK repeat</keyword>
<name>A0ABR4APV3_9LECA</name>
<dbReference type="InterPro" id="IPR002110">
    <property type="entry name" value="Ankyrin_rpt"/>
</dbReference>
<dbReference type="PANTHER" id="PTHR24173">
    <property type="entry name" value="ANKYRIN REPEAT CONTAINING"/>
    <property type="match status" value="1"/>
</dbReference>
<protein>
    <recommendedName>
        <fullName evidence="7">Ankyrin</fullName>
    </recommendedName>
</protein>
<reference evidence="5 6" key="1">
    <citation type="submission" date="2024-09" db="EMBL/GenBank/DDBJ databases">
        <title>Rethinking Asexuality: The Enigmatic Case of Functional Sexual Genes in Lepraria (Stereocaulaceae).</title>
        <authorList>
            <person name="Doellman M."/>
            <person name="Sun Y."/>
            <person name="Barcenas-Pena A."/>
            <person name="Lumbsch H.T."/>
            <person name="Grewe F."/>
        </authorList>
    </citation>
    <scope>NUCLEOTIDE SEQUENCE [LARGE SCALE GENOMIC DNA]</scope>
    <source>
        <strain evidence="5 6">Mercado 3170</strain>
    </source>
</reference>
<feature type="compositionally biased region" description="Basic and acidic residues" evidence="4">
    <location>
        <begin position="435"/>
        <end position="448"/>
    </location>
</feature>
<sequence length="448" mass="49273">MFRIDTPQARTQTEGQSTCLRNYATANWSFHYRIAETRSKSLAGALQRCILMTLDYACETFSICRTSRSMQIATTTLRICAKYGFVILTQICLEMGFNPNEGACHYCETPLAIAAAGSHAPVAVLLLRKTALVTGNVRYGSNRILQLAAAHGSLETIELLLARGGDANAIDHCTGRRPLHNAAASGHLNVVKLLIAHGVDVNAVIPDTQEAPLHLAALHGHIAVVKYLLDGQEASSKDVEVYDRIVEQPYFQAWIENVLEFDSNVGNFSRETTRPIAEEHVQQLLSCSQRYTDINMSTREGWTAVHLAASKGHEAIVALLLERGATLQVSGDTTYTALQIAAEYGHLATVKILLAAGASLSGGSERISSILGRIRANGHHIIVEILLWHAFISQNHGSVRNWPLISLAMKSKYVTKYRAVAKRRVQKQKSTARTPRSDHSQLSRDQRF</sequence>
<dbReference type="Pfam" id="PF12796">
    <property type="entry name" value="Ank_2"/>
    <property type="match status" value="2"/>
</dbReference>
<gene>
    <name evidence="5" type="ORF">N7G274_001299</name>
</gene>
<organism evidence="5 6">
    <name type="scientific">Stereocaulon virgatum</name>
    <dbReference type="NCBI Taxonomy" id="373712"/>
    <lineage>
        <taxon>Eukaryota</taxon>
        <taxon>Fungi</taxon>
        <taxon>Dikarya</taxon>
        <taxon>Ascomycota</taxon>
        <taxon>Pezizomycotina</taxon>
        <taxon>Lecanoromycetes</taxon>
        <taxon>OSLEUM clade</taxon>
        <taxon>Lecanoromycetidae</taxon>
        <taxon>Lecanorales</taxon>
        <taxon>Lecanorineae</taxon>
        <taxon>Stereocaulaceae</taxon>
        <taxon>Stereocaulon</taxon>
    </lineage>
</organism>
<evidence type="ECO:0000256" key="3">
    <source>
        <dbReference type="PROSITE-ProRule" id="PRU00023"/>
    </source>
</evidence>
<dbReference type="InterPro" id="IPR036770">
    <property type="entry name" value="Ankyrin_rpt-contain_sf"/>
</dbReference>
<evidence type="ECO:0000313" key="6">
    <source>
        <dbReference type="Proteomes" id="UP001590950"/>
    </source>
</evidence>
<feature type="repeat" description="ANK" evidence="3">
    <location>
        <begin position="140"/>
        <end position="172"/>
    </location>
</feature>